<evidence type="ECO:0000256" key="1">
    <source>
        <dbReference type="ARBA" id="ARBA00010062"/>
    </source>
</evidence>
<feature type="domain" description="Leucine-binding protein" evidence="4">
    <location>
        <begin position="2"/>
        <end position="277"/>
    </location>
</feature>
<comment type="similarity">
    <text evidence="1">Belongs to the leucine-binding protein family.</text>
</comment>
<proteinExistence type="inferred from homology"/>
<dbReference type="AlphaFoldDB" id="A0A1M7AD54"/>
<dbReference type="InterPro" id="IPR051010">
    <property type="entry name" value="BCAA_transport"/>
</dbReference>
<dbReference type="EMBL" id="FRBN01000013">
    <property type="protein sequence ID" value="SHL40479.1"/>
    <property type="molecule type" value="Genomic_DNA"/>
</dbReference>
<gene>
    <name evidence="5" type="ORF">SAMN05444414_11315</name>
</gene>
<evidence type="ECO:0000256" key="3">
    <source>
        <dbReference type="ARBA" id="ARBA00022970"/>
    </source>
</evidence>
<dbReference type="InterPro" id="IPR028082">
    <property type="entry name" value="Peripla_BP_I"/>
</dbReference>
<evidence type="ECO:0000259" key="4">
    <source>
        <dbReference type="Pfam" id="PF13458"/>
    </source>
</evidence>
<dbReference type="Gene3D" id="3.40.50.2300">
    <property type="match status" value="2"/>
</dbReference>
<keyword evidence="6" id="KW-1185">Reference proteome</keyword>
<keyword evidence="3" id="KW-0029">Amino-acid transport</keyword>
<name>A0A1M7AD54_9RHOB</name>
<dbReference type="PANTHER" id="PTHR30483:SF37">
    <property type="entry name" value="ABC TRANSPORTER SUBSTRATE-BINDING PROTEIN"/>
    <property type="match status" value="1"/>
</dbReference>
<evidence type="ECO:0000313" key="5">
    <source>
        <dbReference type="EMBL" id="SHL40479.1"/>
    </source>
</evidence>
<organism evidence="5 6">
    <name type="scientific">Roseovarius marisflavi</name>
    <dbReference type="NCBI Taxonomy" id="1054996"/>
    <lineage>
        <taxon>Bacteria</taxon>
        <taxon>Pseudomonadati</taxon>
        <taxon>Pseudomonadota</taxon>
        <taxon>Alphaproteobacteria</taxon>
        <taxon>Rhodobacterales</taxon>
        <taxon>Roseobacteraceae</taxon>
        <taxon>Roseovarius</taxon>
    </lineage>
</organism>
<dbReference type="CDD" id="cd06340">
    <property type="entry name" value="PBP1_ABC_ligand_binding-like"/>
    <property type="match status" value="1"/>
</dbReference>
<evidence type="ECO:0000313" key="6">
    <source>
        <dbReference type="Proteomes" id="UP000184191"/>
    </source>
</evidence>
<dbReference type="Pfam" id="PF13458">
    <property type="entry name" value="Peripla_BP_6"/>
    <property type="match status" value="1"/>
</dbReference>
<dbReference type="STRING" id="1054996.SAMN05444414_11315"/>
<keyword evidence="2" id="KW-0732">Signal</keyword>
<dbReference type="SUPFAM" id="SSF53822">
    <property type="entry name" value="Periplasmic binding protein-like I"/>
    <property type="match status" value="1"/>
</dbReference>
<keyword evidence="3" id="KW-0813">Transport</keyword>
<reference evidence="6" key="1">
    <citation type="submission" date="2016-11" db="EMBL/GenBank/DDBJ databases">
        <authorList>
            <person name="Varghese N."/>
            <person name="Submissions S."/>
        </authorList>
    </citation>
    <scope>NUCLEOTIDE SEQUENCE [LARGE SCALE GENOMIC DNA]</scope>
    <source>
        <strain evidence="6">DSM 29327</strain>
    </source>
</reference>
<evidence type="ECO:0000256" key="2">
    <source>
        <dbReference type="ARBA" id="ARBA00022729"/>
    </source>
</evidence>
<protein>
    <submittedName>
        <fullName evidence="5">Amino acid/amide ABC transporter substrate-binding protein, HAAT family</fullName>
    </submittedName>
</protein>
<sequence>MGAYQSGVTFPTTQMSERLGVPFIDPVAIADSITEGRGFKYTFKVSPLASWYARDQIRFVIDASTAAGSPAKSVVLLHEDTLFGTSTAEGQVAAAKEFGLEVLADISYGKDTPDMTSTIAQIKHLNPDALLMVSYINDAVLVTKTMKELGVNIPIVGTSAGHIDPAYISNLGDDADLTFTVGEWNTDLSKTGVSEVSQRFEEKFGVPMNGHAAETYMSTMVLRDALERTGSTDRDALRDAIAETKICGEANILPYDCIRFGESGQSPEAQLIVLQIIDGKHQTVWPADVAAQTPVWPVPAWSDR</sequence>
<dbReference type="InterPro" id="IPR028081">
    <property type="entry name" value="Leu-bd"/>
</dbReference>
<accession>A0A1M7AD54</accession>
<dbReference type="PANTHER" id="PTHR30483">
    <property type="entry name" value="LEUCINE-SPECIFIC-BINDING PROTEIN"/>
    <property type="match status" value="1"/>
</dbReference>
<dbReference type="Proteomes" id="UP000184191">
    <property type="component" value="Unassembled WGS sequence"/>
</dbReference>
<dbReference type="GO" id="GO:0006865">
    <property type="term" value="P:amino acid transport"/>
    <property type="evidence" value="ECO:0007669"/>
    <property type="project" value="UniProtKB-KW"/>
</dbReference>